<dbReference type="Proteomes" id="UP001430953">
    <property type="component" value="Unassembled WGS sequence"/>
</dbReference>
<evidence type="ECO:0000313" key="1">
    <source>
        <dbReference type="EMBL" id="KAL0114783.1"/>
    </source>
</evidence>
<sequence length="79" mass="9097">MQDINFAQQQTCKLANNLSLMIDKLGSSLSHCIKTCGFKCHLADIPVTLNLVKQYRHYRAYFQTLYCILSKTIRTVVEI</sequence>
<evidence type="ECO:0000313" key="2">
    <source>
        <dbReference type="Proteomes" id="UP001430953"/>
    </source>
</evidence>
<reference evidence="1 2" key="1">
    <citation type="submission" date="2023-03" db="EMBL/GenBank/DDBJ databases">
        <title>High recombination rates correlate with genetic variation in Cardiocondyla obscurior ants.</title>
        <authorList>
            <person name="Errbii M."/>
        </authorList>
    </citation>
    <scope>NUCLEOTIDE SEQUENCE [LARGE SCALE GENOMIC DNA]</scope>
    <source>
        <strain evidence="1">Alpha-2009</strain>
        <tissue evidence="1">Whole body</tissue>
    </source>
</reference>
<dbReference type="EMBL" id="JADYXP020000011">
    <property type="protein sequence ID" value="KAL0114783.1"/>
    <property type="molecule type" value="Genomic_DNA"/>
</dbReference>
<dbReference type="AlphaFoldDB" id="A0AAW2FH47"/>
<protein>
    <submittedName>
        <fullName evidence="1">Uncharacterized protein</fullName>
    </submittedName>
</protein>
<organism evidence="1 2">
    <name type="scientific">Cardiocondyla obscurior</name>
    <dbReference type="NCBI Taxonomy" id="286306"/>
    <lineage>
        <taxon>Eukaryota</taxon>
        <taxon>Metazoa</taxon>
        <taxon>Ecdysozoa</taxon>
        <taxon>Arthropoda</taxon>
        <taxon>Hexapoda</taxon>
        <taxon>Insecta</taxon>
        <taxon>Pterygota</taxon>
        <taxon>Neoptera</taxon>
        <taxon>Endopterygota</taxon>
        <taxon>Hymenoptera</taxon>
        <taxon>Apocrita</taxon>
        <taxon>Aculeata</taxon>
        <taxon>Formicoidea</taxon>
        <taxon>Formicidae</taxon>
        <taxon>Myrmicinae</taxon>
        <taxon>Cardiocondyla</taxon>
    </lineage>
</organism>
<proteinExistence type="predicted"/>
<name>A0AAW2FH47_9HYME</name>
<keyword evidence="2" id="KW-1185">Reference proteome</keyword>
<gene>
    <name evidence="1" type="ORF">PUN28_011829</name>
</gene>
<comment type="caution">
    <text evidence="1">The sequence shown here is derived from an EMBL/GenBank/DDBJ whole genome shotgun (WGS) entry which is preliminary data.</text>
</comment>
<accession>A0AAW2FH47</accession>